<accession>A0ABD5Q941</accession>
<dbReference type="Gene3D" id="3.40.50.300">
    <property type="entry name" value="P-loop containing nucleotide triphosphate hydrolases"/>
    <property type="match status" value="1"/>
</dbReference>
<proteinExistence type="predicted"/>
<dbReference type="SUPFAM" id="SSF52540">
    <property type="entry name" value="P-loop containing nucleoside triphosphate hydrolases"/>
    <property type="match status" value="1"/>
</dbReference>
<dbReference type="EMBL" id="JBHSHT010000003">
    <property type="protein sequence ID" value="MFC4826626.1"/>
    <property type="molecule type" value="Genomic_DNA"/>
</dbReference>
<dbReference type="Pfam" id="PF13614">
    <property type="entry name" value="AAA_31"/>
    <property type="match status" value="1"/>
</dbReference>
<protein>
    <submittedName>
        <fullName evidence="2">ParA family protein</fullName>
    </submittedName>
</protein>
<evidence type="ECO:0000313" key="3">
    <source>
        <dbReference type="Proteomes" id="UP001595945"/>
    </source>
</evidence>
<dbReference type="PANTHER" id="PTHR13696:SF99">
    <property type="entry name" value="COBYRINIC ACID AC-DIAMIDE SYNTHASE"/>
    <property type="match status" value="1"/>
</dbReference>
<name>A0ABD5Q941_9EURY</name>
<evidence type="ECO:0000313" key="2">
    <source>
        <dbReference type="EMBL" id="MFC4826626.1"/>
    </source>
</evidence>
<comment type="caution">
    <text evidence="2">The sequence shown here is derived from an EMBL/GenBank/DDBJ whole genome shotgun (WGS) entry which is preliminary data.</text>
</comment>
<keyword evidence="3" id="KW-1185">Reference proteome</keyword>
<reference evidence="2 3" key="1">
    <citation type="journal article" date="2019" name="Int. J. Syst. Evol. Microbiol.">
        <title>The Global Catalogue of Microorganisms (GCM) 10K type strain sequencing project: providing services to taxonomists for standard genome sequencing and annotation.</title>
        <authorList>
            <consortium name="The Broad Institute Genomics Platform"/>
            <consortium name="The Broad Institute Genome Sequencing Center for Infectious Disease"/>
            <person name="Wu L."/>
            <person name="Ma J."/>
        </authorList>
    </citation>
    <scope>NUCLEOTIDE SEQUENCE [LARGE SCALE GENOMIC DNA]</scope>
    <source>
        <strain evidence="2 3">XZYJ18</strain>
    </source>
</reference>
<dbReference type="RefSeq" id="WP_254270847.1">
    <property type="nucleotide sequence ID" value="NZ_CP100403.1"/>
</dbReference>
<sequence length="306" mass="33889">MTQNKPSEVLEPYESIEPEPCAVAVNLLKGGSGKTTTAINLARELAHRNEQALIVDLDDNGHMTLNLGYEDIYASAADEEDNHAKDVIVDGDDPREHIVSVAEGLDLFPAHEDLETVQSALKEATMGTTRLKKNIVDRLLGDEYDYIVVDCPANRGKLNDNAMYATGNIILPLRPENGYESGLTNTMNRLVKEAREYFDLNILAVVPTDLRARIDYDTRDRSLLEELNNLGNADAIIPNFARITDEDWQAIDAGDYDGPLPGIRHRGAIDKAHDVGKPLRDHDPECDQLPYYAELAAIVEVGEVVR</sequence>
<evidence type="ECO:0000259" key="1">
    <source>
        <dbReference type="Pfam" id="PF13614"/>
    </source>
</evidence>
<dbReference type="AlphaFoldDB" id="A0ABD5Q941"/>
<organism evidence="2 3">
    <name type="scientific">Halorussus aquaticus</name>
    <dbReference type="NCBI Taxonomy" id="2953748"/>
    <lineage>
        <taxon>Archaea</taxon>
        <taxon>Methanobacteriati</taxon>
        <taxon>Methanobacteriota</taxon>
        <taxon>Stenosarchaea group</taxon>
        <taxon>Halobacteria</taxon>
        <taxon>Halobacteriales</taxon>
        <taxon>Haladaptataceae</taxon>
        <taxon>Halorussus</taxon>
    </lineage>
</organism>
<dbReference type="Proteomes" id="UP001595945">
    <property type="component" value="Unassembled WGS sequence"/>
</dbReference>
<feature type="domain" description="AAA" evidence="1">
    <location>
        <begin position="23"/>
        <end position="192"/>
    </location>
</feature>
<dbReference type="GeneID" id="73047755"/>
<dbReference type="InterPro" id="IPR025669">
    <property type="entry name" value="AAA_dom"/>
</dbReference>
<dbReference type="InterPro" id="IPR050678">
    <property type="entry name" value="DNA_Partitioning_ATPase"/>
</dbReference>
<dbReference type="CDD" id="cd02042">
    <property type="entry name" value="ParAB_family"/>
    <property type="match status" value="1"/>
</dbReference>
<dbReference type="InterPro" id="IPR027417">
    <property type="entry name" value="P-loop_NTPase"/>
</dbReference>
<dbReference type="PANTHER" id="PTHR13696">
    <property type="entry name" value="P-LOOP CONTAINING NUCLEOSIDE TRIPHOSPHATE HYDROLASE"/>
    <property type="match status" value="1"/>
</dbReference>
<gene>
    <name evidence="2" type="ORF">ACFO9K_20410</name>
</gene>